<protein>
    <submittedName>
        <fullName evidence="2">Thiol:disulfide interchange protein DsbG</fullName>
    </submittedName>
</protein>
<dbReference type="InterPro" id="IPR036249">
    <property type="entry name" value="Thioredoxin-like_sf"/>
</dbReference>
<evidence type="ECO:0000259" key="1">
    <source>
        <dbReference type="Pfam" id="PF13098"/>
    </source>
</evidence>
<comment type="caution">
    <text evidence="2">The sequence shown here is derived from an EMBL/GenBank/DDBJ whole genome shotgun (WGS) entry which is preliminary data.</text>
</comment>
<organism evidence="2">
    <name type="scientific">mine drainage metagenome</name>
    <dbReference type="NCBI Taxonomy" id="410659"/>
    <lineage>
        <taxon>unclassified sequences</taxon>
        <taxon>metagenomes</taxon>
        <taxon>ecological metagenomes</taxon>
    </lineage>
</organism>
<dbReference type="AlphaFoldDB" id="A0A1J5QZT0"/>
<accession>A0A1J5QZT0</accession>
<reference evidence="2" key="1">
    <citation type="submission" date="2016-10" db="EMBL/GenBank/DDBJ databases">
        <title>Sequence of Gallionella enrichment culture.</title>
        <authorList>
            <person name="Poehlein A."/>
            <person name="Muehling M."/>
            <person name="Daniel R."/>
        </authorList>
    </citation>
    <scope>NUCLEOTIDE SEQUENCE</scope>
</reference>
<dbReference type="EMBL" id="MLJW01000551">
    <property type="protein sequence ID" value="OIQ85335.1"/>
    <property type="molecule type" value="Genomic_DNA"/>
</dbReference>
<name>A0A1J5QZT0_9ZZZZ</name>
<dbReference type="Gene3D" id="3.40.30.10">
    <property type="entry name" value="Glutaredoxin"/>
    <property type="match status" value="1"/>
</dbReference>
<dbReference type="InterPro" id="IPR051470">
    <property type="entry name" value="Thiol:disulfide_interchange"/>
</dbReference>
<dbReference type="PANTHER" id="PTHR35272:SF4">
    <property type="entry name" value="THIOL:DISULFIDE INTERCHANGE PROTEIN DSBG"/>
    <property type="match status" value="1"/>
</dbReference>
<feature type="domain" description="Thioredoxin-like fold" evidence="1">
    <location>
        <begin position="47"/>
        <end position="168"/>
    </location>
</feature>
<sequence>MIRKTLAAVVVATSVAWTSAQAAPSVGQLADAMLQQMGRTTAVTLGRGPRVVDVFFDPNCPYCHELYDDLQPWVGKQGLQLRWIPVAVLAPSSEGKAAALLQAPERREALARNEDDYGENPRAGSGGGLVPAAQVTPQTRAELARNLKVLHAAGPYFAFPLMVWRDKSGQAQMFLGAPHDAAQLTALLDGVR</sequence>
<gene>
    <name evidence="2" type="primary">dsbG_4</name>
    <name evidence="2" type="ORF">GALL_328230</name>
</gene>
<proteinExistence type="predicted"/>
<dbReference type="PANTHER" id="PTHR35272">
    <property type="entry name" value="THIOL:DISULFIDE INTERCHANGE PROTEIN DSBC-RELATED"/>
    <property type="match status" value="1"/>
</dbReference>
<evidence type="ECO:0000313" key="2">
    <source>
        <dbReference type="EMBL" id="OIQ85335.1"/>
    </source>
</evidence>
<dbReference type="InterPro" id="IPR012336">
    <property type="entry name" value="Thioredoxin-like_fold"/>
</dbReference>
<dbReference type="SUPFAM" id="SSF52833">
    <property type="entry name" value="Thioredoxin-like"/>
    <property type="match status" value="1"/>
</dbReference>
<dbReference type="Pfam" id="PF13098">
    <property type="entry name" value="Thioredoxin_2"/>
    <property type="match status" value="1"/>
</dbReference>